<reference evidence="4" key="1">
    <citation type="submission" date="2023-04" db="EMBL/GenBank/DDBJ databases">
        <title>Phytophthora lilii NBRC 32176.</title>
        <authorList>
            <person name="Ichikawa N."/>
            <person name="Sato H."/>
            <person name="Tonouchi N."/>
        </authorList>
    </citation>
    <scope>NUCLEOTIDE SEQUENCE</scope>
    <source>
        <strain evidence="4">NBRC 32176</strain>
    </source>
</reference>
<feature type="compositionally biased region" description="Basic and acidic residues" evidence="2">
    <location>
        <begin position="646"/>
        <end position="679"/>
    </location>
</feature>
<keyword evidence="5" id="KW-1185">Reference proteome</keyword>
<dbReference type="EMBL" id="BSXW01000210">
    <property type="protein sequence ID" value="GMF14908.1"/>
    <property type="molecule type" value="Genomic_DNA"/>
</dbReference>
<feature type="compositionally biased region" description="Polar residues" evidence="2">
    <location>
        <begin position="755"/>
        <end position="770"/>
    </location>
</feature>
<dbReference type="Proteomes" id="UP001165083">
    <property type="component" value="Unassembled WGS sequence"/>
</dbReference>
<feature type="compositionally biased region" description="Basic and acidic residues" evidence="2">
    <location>
        <begin position="821"/>
        <end position="835"/>
    </location>
</feature>
<sequence length="926" mass="100066">MSTTTSAKPKAKFSSRNLSAVFKAPLRSKPLPDHAAGPLPRTNGRMLVLGRAAVAPPAPLNTPSLKRESQVHDVRVSLVPAGSNWAEAAEKASKTEQPEHAPAPADAVAPAAPPEKAWAPESVAEHLHTTIVPAPPKVAVQSSGRWGDDAVEHDIMQINIRRQMQKERDFPDLKEAVEEAQMQHHYGHAPAGGRSPAMGPQQSEQHRGRATGRWAHFSEQEEARRPMQEGHWPRERYGRDDDDRWSRGRYSRDDEGDRYEDDRWSRGRYSRYDDGYGREQRSDESALLAASVSPVPNDSSTHFSRSDARFDMVASGNSDRVLSHSPHRMNWGSSRWGRRDGRSPSPVTLNAPEDSCAHESRPNRSLIQSPASASPSPSPASPPLTAEAAPARAMNWRSHLVSPHHAPVDASRRTVIPWPKVDEPHTHVAEDAASNTESSSNSSASSSPSPPQQVQVLQRSKMLFDPKTGGMVNAGDAFGPGKRQQNGRNTGKDRDTAASSVGSKPALEQSRNNTKTSDVQTGRESKPSGKGDNAHENQTAENFVAVNAVELTVKEDPSSSETSLPSASSEKALEKADNTATGASTANDSVKRVVAKQPAEKVSGTRRDSRSTGSRPSNGKPVERSKRGTSARNDRRETGASNNAQKMKDSCVGKQERIEVSSKDTSFETDHRRVVLPEKKQRHQGVTPAEAIALVSEKTSTSAEVCAVAQSKGEEVQETFGLAAKKVGTQHSSKPRGSTRNAKQTNRDRKATPTKGATKQPKQSTRVSGSKNKETKQGAVNKASSVNTTLAARRVKPMEQVAGEAPAESLISKKRSQYVKVETKREQLKHEKQGNDAKANSPRKSIDRKVASNAVGGARKQEQSKRQGSERSARTASDRVVEKAPTAKARGAATAATKARPKQARRVYVVKTPAAPVPASATSTAA</sequence>
<name>A0A9W6TLC2_9STRA</name>
<feature type="domain" description="BAT2 N-terminal" evidence="3">
    <location>
        <begin position="7"/>
        <end position="179"/>
    </location>
</feature>
<feature type="compositionally biased region" description="Basic and acidic residues" evidence="2">
    <location>
        <begin position="88"/>
        <end position="99"/>
    </location>
</feature>
<feature type="region of interest" description="Disordered" evidence="2">
    <location>
        <begin position="87"/>
        <end position="115"/>
    </location>
</feature>
<protein>
    <submittedName>
        <fullName evidence="4">Unnamed protein product</fullName>
    </submittedName>
</protein>
<feature type="compositionally biased region" description="Polar residues" evidence="2">
    <location>
        <begin position="729"/>
        <end position="744"/>
    </location>
</feature>
<dbReference type="OrthoDB" id="168487at2759"/>
<feature type="compositionally biased region" description="Polar residues" evidence="2">
    <location>
        <begin position="578"/>
        <end position="588"/>
    </location>
</feature>
<feature type="compositionally biased region" description="Basic and acidic residues" evidence="2">
    <location>
        <begin position="859"/>
        <end position="882"/>
    </location>
</feature>
<evidence type="ECO:0000313" key="4">
    <source>
        <dbReference type="EMBL" id="GMF14908.1"/>
    </source>
</evidence>
<proteinExistence type="predicted"/>
<dbReference type="AlphaFoldDB" id="A0A9W6TLC2"/>
<feature type="compositionally biased region" description="Low complexity" evidence="2">
    <location>
        <begin position="100"/>
        <end position="115"/>
    </location>
</feature>
<feature type="compositionally biased region" description="Low complexity" evidence="2">
    <location>
        <begin position="883"/>
        <end position="898"/>
    </location>
</feature>
<dbReference type="Pfam" id="PF07001">
    <property type="entry name" value="BAT2_N"/>
    <property type="match status" value="1"/>
</dbReference>
<evidence type="ECO:0000256" key="2">
    <source>
        <dbReference type="SAM" id="MobiDB-lite"/>
    </source>
</evidence>
<keyword evidence="1" id="KW-0597">Phosphoprotein</keyword>
<feature type="compositionally biased region" description="Polar residues" evidence="2">
    <location>
        <begin position="294"/>
        <end position="303"/>
    </location>
</feature>
<feature type="region of interest" description="Disordered" evidence="2">
    <location>
        <begin position="186"/>
        <end position="687"/>
    </location>
</feature>
<feature type="region of interest" description="Disordered" evidence="2">
    <location>
        <begin position="723"/>
        <end position="907"/>
    </location>
</feature>
<feature type="compositionally biased region" description="Low complexity" evidence="2">
    <location>
        <begin position="432"/>
        <end position="447"/>
    </location>
</feature>
<evidence type="ECO:0000313" key="5">
    <source>
        <dbReference type="Proteomes" id="UP001165083"/>
    </source>
</evidence>
<comment type="caution">
    <text evidence="4">The sequence shown here is derived from an EMBL/GenBank/DDBJ whole genome shotgun (WGS) entry which is preliminary data.</text>
</comment>
<feature type="compositionally biased region" description="Basic and acidic residues" evidence="2">
    <location>
        <begin position="621"/>
        <end position="638"/>
    </location>
</feature>
<feature type="compositionally biased region" description="Polar residues" evidence="2">
    <location>
        <begin position="509"/>
        <end position="520"/>
    </location>
</feature>
<organism evidence="4 5">
    <name type="scientific">Phytophthora lilii</name>
    <dbReference type="NCBI Taxonomy" id="2077276"/>
    <lineage>
        <taxon>Eukaryota</taxon>
        <taxon>Sar</taxon>
        <taxon>Stramenopiles</taxon>
        <taxon>Oomycota</taxon>
        <taxon>Peronosporomycetes</taxon>
        <taxon>Peronosporales</taxon>
        <taxon>Peronosporaceae</taxon>
        <taxon>Phytophthora</taxon>
    </lineage>
</organism>
<evidence type="ECO:0000256" key="1">
    <source>
        <dbReference type="ARBA" id="ARBA00022553"/>
    </source>
</evidence>
<feature type="compositionally biased region" description="Basic and acidic residues" evidence="2">
    <location>
        <begin position="521"/>
        <end position="535"/>
    </location>
</feature>
<feature type="compositionally biased region" description="Basic and acidic residues" evidence="2">
    <location>
        <begin position="216"/>
        <end position="284"/>
    </location>
</feature>
<gene>
    <name evidence="4" type="ORF">Plil01_000500200</name>
</gene>
<feature type="compositionally biased region" description="Low complexity" evidence="2">
    <location>
        <begin position="559"/>
        <end position="569"/>
    </location>
</feature>
<evidence type="ECO:0000259" key="3">
    <source>
        <dbReference type="Pfam" id="PF07001"/>
    </source>
</evidence>
<feature type="compositionally biased region" description="Basic and acidic residues" evidence="2">
    <location>
        <begin position="420"/>
        <end position="430"/>
    </location>
</feature>
<dbReference type="InterPro" id="IPR009738">
    <property type="entry name" value="BAT2_N"/>
</dbReference>
<accession>A0A9W6TLC2</accession>